<dbReference type="KEGG" id="ovi:T265_15425"/>
<dbReference type="CTD" id="20329590"/>
<evidence type="ECO:0000313" key="3">
    <source>
        <dbReference type="Proteomes" id="UP000054324"/>
    </source>
</evidence>
<feature type="region of interest" description="Disordered" evidence="1">
    <location>
        <begin position="163"/>
        <end position="195"/>
    </location>
</feature>
<name>A0A074Z341_OPIVI</name>
<feature type="non-terminal residue" evidence="2">
    <location>
        <position position="445"/>
    </location>
</feature>
<dbReference type="PANTHER" id="PTHR33395">
    <property type="entry name" value="TRANSCRIPTASE, PUTATIVE-RELATED-RELATED"/>
    <property type="match status" value="1"/>
</dbReference>
<reference evidence="2 3" key="1">
    <citation type="submission" date="2013-11" db="EMBL/GenBank/DDBJ databases">
        <title>Opisthorchis viverrini - life in the bile duct.</title>
        <authorList>
            <person name="Young N.D."/>
            <person name="Nagarajan N."/>
            <person name="Lin S.J."/>
            <person name="Korhonen P.K."/>
            <person name="Jex A.R."/>
            <person name="Hall R.S."/>
            <person name="Safavi-Hemami H."/>
            <person name="Kaewkong W."/>
            <person name="Bertrand D."/>
            <person name="Gao S."/>
            <person name="Seet Q."/>
            <person name="Wongkham S."/>
            <person name="Teh B.T."/>
            <person name="Wongkham C."/>
            <person name="Intapan P.M."/>
            <person name="Maleewong W."/>
            <person name="Yang X."/>
            <person name="Hu M."/>
            <person name="Wang Z."/>
            <person name="Hofmann A."/>
            <person name="Sternberg P.W."/>
            <person name="Tan P."/>
            <person name="Wang J."/>
            <person name="Gasser R.B."/>
        </authorList>
    </citation>
    <scope>NUCLEOTIDE SEQUENCE [LARGE SCALE GENOMIC DNA]</scope>
</reference>
<proteinExistence type="predicted"/>
<feature type="compositionally biased region" description="Polar residues" evidence="1">
    <location>
        <begin position="172"/>
        <end position="184"/>
    </location>
</feature>
<accession>A0A074Z341</accession>
<evidence type="ECO:0000313" key="2">
    <source>
        <dbReference type="EMBL" id="KER19942.1"/>
    </source>
</evidence>
<dbReference type="RefSeq" id="XP_009176319.1">
    <property type="nucleotide sequence ID" value="XM_009178055.1"/>
</dbReference>
<evidence type="ECO:0000256" key="1">
    <source>
        <dbReference type="SAM" id="MobiDB-lite"/>
    </source>
</evidence>
<dbReference type="OrthoDB" id="9390935at2759"/>
<dbReference type="EMBL" id="KL597116">
    <property type="protein sequence ID" value="KER19942.1"/>
    <property type="molecule type" value="Genomic_DNA"/>
</dbReference>
<feature type="non-terminal residue" evidence="2">
    <location>
        <position position="1"/>
    </location>
</feature>
<dbReference type="GeneID" id="20329590"/>
<sequence length="445" mass="49241">NRQSFDECRFPSSWKQVIFTPVYETGDRLLAGRYTRRYSPDRPPSITCKAKRHILKQAMLNRHGTNSLICPTQHGFLPNHSYVVNMPAFMDGPTQVEDKGLISGAIFSDLSNVFDQDSHGRKSSSKAGARNRLPISASSADFKLVAKQNVFIAPCALESMPTQPDASPDGSFYSTITDPSTTKGSDALEDPTVPGNRETLEFRRDHCLMLFGSKESGEEVAQARYNHDLNLLQELVDKLADADEPGIRVRRILRLGKRVAGIHRPLKIVFENADAPKRLLSRAWRLKGMDIYIRPDMDPSQRAQLKAAVVELRRRTLEDSARATEFACHFSSVYARNPSRDSHTGSCSVRLDSLVCCTEKVCSLLLSLNTLKSAGPDGLHPVILKTLAPVIEPAVTTLYNKSLAEGVLPQEWKDSVVQPFPKGGDLSRVTNYRPICEAGSVAYAG</sequence>
<organism evidence="2 3">
    <name type="scientific">Opisthorchis viverrini</name>
    <name type="common">Southeast Asian liver fluke</name>
    <dbReference type="NCBI Taxonomy" id="6198"/>
    <lineage>
        <taxon>Eukaryota</taxon>
        <taxon>Metazoa</taxon>
        <taxon>Spiralia</taxon>
        <taxon>Lophotrochozoa</taxon>
        <taxon>Platyhelminthes</taxon>
        <taxon>Trematoda</taxon>
        <taxon>Digenea</taxon>
        <taxon>Opisthorchiida</taxon>
        <taxon>Opisthorchiata</taxon>
        <taxon>Opisthorchiidae</taxon>
        <taxon>Opisthorchis</taxon>
    </lineage>
</organism>
<dbReference type="AlphaFoldDB" id="A0A074Z341"/>
<dbReference type="PANTHER" id="PTHR33395:SF22">
    <property type="entry name" value="REVERSE TRANSCRIPTASE DOMAIN-CONTAINING PROTEIN"/>
    <property type="match status" value="1"/>
</dbReference>
<dbReference type="Proteomes" id="UP000054324">
    <property type="component" value="Unassembled WGS sequence"/>
</dbReference>
<keyword evidence="3" id="KW-1185">Reference proteome</keyword>
<protein>
    <submittedName>
        <fullName evidence="2">Uncharacterized protein</fullName>
    </submittedName>
</protein>
<gene>
    <name evidence="2" type="ORF">T265_15425</name>
</gene>
<dbReference type="STRING" id="6198.A0A074Z341"/>